<dbReference type="OrthoDB" id="9779910at2"/>
<evidence type="ECO:0000256" key="1">
    <source>
        <dbReference type="ARBA" id="ARBA00008007"/>
    </source>
</evidence>
<name>A0A4Q1CIE8_9BACT</name>
<evidence type="ECO:0000313" key="3">
    <source>
        <dbReference type="EMBL" id="RXK60370.1"/>
    </source>
</evidence>
<evidence type="ECO:0000313" key="4">
    <source>
        <dbReference type="Proteomes" id="UP000290204"/>
    </source>
</evidence>
<dbReference type="SUPFAM" id="SSF53271">
    <property type="entry name" value="PRTase-like"/>
    <property type="match status" value="1"/>
</dbReference>
<dbReference type="RefSeq" id="WP_129130330.1">
    <property type="nucleotide sequence ID" value="NZ_SDHW01000002.1"/>
</dbReference>
<protein>
    <submittedName>
        <fullName evidence="3">ComF family protein</fullName>
    </submittedName>
</protein>
<dbReference type="PANTHER" id="PTHR47505:SF1">
    <property type="entry name" value="DNA UTILIZATION PROTEIN YHGH"/>
    <property type="match status" value="1"/>
</dbReference>
<keyword evidence="4" id="KW-1185">Reference proteome</keyword>
<comment type="similarity">
    <text evidence="1">Belongs to the ComF/GntX family.</text>
</comment>
<feature type="domain" description="Phosphoribosyltransferase" evidence="2">
    <location>
        <begin position="139"/>
        <end position="228"/>
    </location>
</feature>
<accession>A0A4Q1CIE8</accession>
<dbReference type="Proteomes" id="UP000290204">
    <property type="component" value="Unassembled WGS sequence"/>
</dbReference>
<dbReference type="Pfam" id="PF00156">
    <property type="entry name" value="Pribosyltran"/>
    <property type="match status" value="1"/>
</dbReference>
<dbReference type="EMBL" id="SDHW01000002">
    <property type="protein sequence ID" value="RXK60370.1"/>
    <property type="molecule type" value="Genomic_DNA"/>
</dbReference>
<organism evidence="3 4">
    <name type="scientific">Lacibacter luteus</name>
    <dbReference type="NCBI Taxonomy" id="2508719"/>
    <lineage>
        <taxon>Bacteria</taxon>
        <taxon>Pseudomonadati</taxon>
        <taxon>Bacteroidota</taxon>
        <taxon>Chitinophagia</taxon>
        <taxon>Chitinophagales</taxon>
        <taxon>Chitinophagaceae</taxon>
        <taxon>Lacibacter</taxon>
    </lineage>
</organism>
<dbReference type="InterPro" id="IPR051910">
    <property type="entry name" value="ComF/GntX_DNA_util-trans"/>
</dbReference>
<dbReference type="AlphaFoldDB" id="A0A4Q1CIE8"/>
<evidence type="ECO:0000259" key="2">
    <source>
        <dbReference type="Pfam" id="PF00156"/>
    </source>
</evidence>
<gene>
    <name evidence="3" type="ORF">ESA94_07825</name>
</gene>
<dbReference type="InterPro" id="IPR029057">
    <property type="entry name" value="PRTase-like"/>
</dbReference>
<reference evidence="3 4" key="1">
    <citation type="submission" date="2019-01" db="EMBL/GenBank/DDBJ databases">
        <title>Lacibacter sp. strain TTM-7.</title>
        <authorList>
            <person name="Chen W.-M."/>
        </authorList>
    </citation>
    <scope>NUCLEOTIDE SEQUENCE [LARGE SCALE GENOMIC DNA]</scope>
    <source>
        <strain evidence="3 4">TTM-7</strain>
    </source>
</reference>
<comment type="caution">
    <text evidence="3">The sequence shown here is derived from an EMBL/GenBank/DDBJ whole genome shotgun (WGS) entry which is preliminary data.</text>
</comment>
<dbReference type="PANTHER" id="PTHR47505">
    <property type="entry name" value="DNA UTILIZATION PROTEIN YHGH"/>
    <property type="match status" value="1"/>
</dbReference>
<sequence length="231" mass="25917">MINTSKLFNDFLHLLYPHNCAGCGSDLLENDQEICLRCYSTLPETNYAAYSNNPIEKIFYGRLNLKSATAGYYFHKHSVLQRLIHQLKYKGNKDVGLQLGKWFGIQLQKSNRFTNMQALVPLPLFPDKEKRRGYNQSTVICEGIAEVLQLPVLSDAVIRKRYTDTQTKKGRSDRWTNVDNSFAISNKEALAHKHVLLVDDVITTGATLEACGTALKTADGLTLSIAALTCD</sequence>
<dbReference type="InterPro" id="IPR000836">
    <property type="entry name" value="PRTase_dom"/>
</dbReference>
<dbReference type="Gene3D" id="3.40.50.2020">
    <property type="match status" value="1"/>
</dbReference>
<proteinExistence type="inferred from homology"/>
<dbReference type="CDD" id="cd06223">
    <property type="entry name" value="PRTases_typeI"/>
    <property type="match status" value="1"/>
</dbReference>